<accession>A0A1M6A2F5</accession>
<keyword evidence="10" id="KW-1185">Reference proteome</keyword>
<dbReference type="STRING" id="1121420.SAMN02746098_03868"/>
<dbReference type="PROSITE" id="PS50928">
    <property type="entry name" value="ABC_TM1"/>
    <property type="match status" value="1"/>
</dbReference>
<evidence type="ECO:0000256" key="1">
    <source>
        <dbReference type="ARBA" id="ARBA00004651"/>
    </source>
</evidence>
<evidence type="ECO:0000313" key="9">
    <source>
        <dbReference type="EMBL" id="SHI30652.1"/>
    </source>
</evidence>
<name>A0A1M6A2F5_9FIRM</name>
<evidence type="ECO:0000256" key="7">
    <source>
        <dbReference type="RuleBase" id="RU363032"/>
    </source>
</evidence>
<keyword evidence="6 7" id="KW-0472">Membrane</keyword>
<feature type="transmembrane region" description="Helical" evidence="7">
    <location>
        <begin position="101"/>
        <end position="122"/>
    </location>
</feature>
<feature type="transmembrane region" description="Helical" evidence="7">
    <location>
        <begin position="197"/>
        <end position="217"/>
    </location>
</feature>
<evidence type="ECO:0000256" key="4">
    <source>
        <dbReference type="ARBA" id="ARBA00022692"/>
    </source>
</evidence>
<dbReference type="Gene3D" id="1.10.3720.10">
    <property type="entry name" value="MetI-like"/>
    <property type="match status" value="1"/>
</dbReference>
<keyword evidence="5 7" id="KW-1133">Transmembrane helix</keyword>
<comment type="subcellular location">
    <subcellularLocation>
        <location evidence="1 7">Cell membrane</location>
        <topology evidence="1 7">Multi-pass membrane protein</topology>
    </subcellularLocation>
</comment>
<evidence type="ECO:0000313" key="10">
    <source>
        <dbReference type="Proteomes" id="UP000183954"/>
    </source>
</evidence>
<dbReference type="InterPro" id="IPR000515">
    <property type="entry name" value="MetI-like"/>
</dbReference>
<sequence length="338" mass="37338">MLKYIFKRILMLIPVLIGVSIIVFLIMRVFSPDPAPIVLGQHATQEAVEVWRQANGLNDPIYLQYFHYITGALTGDLGTSYYTKMPVTKEIFARFPATIELALVAIMLASFFGILIGVISAVKKNSIFDNAGMFIALIGVSMPIFWLGILLIIFFSGTLHWLPSSGRIDPLLQPLDITGFYLIDSLMTNNMDGFKDAFRHLVLPASALAMYSMAIIARMTRSSMLETLQQDFIRTARAKGISEGRVIIRHALRNGLIPIVTVIGLQLGSLLGGAVLTETVFSWPGIGAYTVACILKSDFPVVQGVVLLIASIFVLVNLIVDVFYAFLDPRIKYSKKEV</sequence>
<feature type="domain" description="ABC transmembrane type-1" evidence="8">
    <location>
        <begin position="95"/>
        <end position="324"/>
    </location>
</feature>
<feature type="transmembrane region" description="Helical" evidence="7">
    <location>
        <begin position="134"/>
        <end position="155"/>
    </location>
</feature>
<dbReference type="OrthoDB" id="9789439at2"/>
<dbReference type="GO" id="GO:0005886">
    <property type="term" value="C:plasma membrane"/>
    <property type="evidence" value="ECO:0007669"/>
    <property type="project" value="UniProtKB-SubCell"/>
</dbReference>
<organism evidence="9 10">
    <name type="scientific">Desulfosporosinus lacus DSM 15449</name>
    <dbReference type="NCBI Taxonomy" id="1121420"/>
    <lineage>
        <taxon>Bacteria</taxon>
        <taxon>Bacillati</taxon>
        <taxon>Bacillota</taxon>
        <taxon>Clostridia</taxon>
        <taxon>Eubacteriales</taxon>
        <taxon>Desulfitobacteriaceae</taxon>
        <taxon>Desulfosporosinus</taxon>
    </lineage>
</organism>
<evidence type="ECO:0000256" key="2">
    <source>
        <dbReference type="ARBA" id="ARBA00022448"/>
    </source>
</evidence>
<evidence type="ECO:0000259" key="8">
    <source>
        <dbReference type="PROSITE" id="PS50928"/>
    </source>
</evidence>
<dbReference type="RefSeq" id="WP_073031373.1">
    <property type="nucleotide sequence ID" value="NZ_FQXJ01000016.1"/>
</dbReference>
<reference evidence="10" key="1">
    <citation type="submission" date="2016-11" db="EMBL/GenBank/DDBJ databases">
        <authorList>
            <person name="Varghese N."/>
            <person name="Submissions S."/>
        </authorList>
    </citation>
    <scope>NUCLEOTIDE SEQUENCE [LARGE SCALE GENOMIC DNA]</scope>
    <source>
        <strain evidence="10">DSM 15449</strain>
    </source>
</reference>
<feature type="transmembrane region" description="Helical" evidence="7">
    <location>
        <begin position="255"/>
        <end position="276"/>
    </location>
</feature>
<comment type="similarity">
    <text evidence="7">Belongs to the binding-protein-dependent transport system permease family.</text>
</comment>
<dbReference type="EMBL" id="FQXJ01000016">
    <property type="protein sequence ID" value="SHI30652.1"/>
    <property type="molecule type" value="Genomic_DNA"/>
</dbReference>
<dbReference type="Proteomes" id="UP000183954">
    <property type="component" value="Unassembled WGS sequence"/>
</dbReference>
<evidence type="ECO:0000256" key="3">
    <source>
        <dbReference type="ARBA" id="ARBA00022475"/>
    </source>
</evidence>
<dbReference type="CDD" id="cd06261">
    <property type="entry name" value="TM_PBP2"/>
    <property type="match status" value="1"/>
</dbReference>
<dbReference type="GO" id="GO:0055085">
    <property type="term" value="P:transmembrane transport"/>
    <property type="evidence" value="ECO:0007669"/>
    <property type="project" value="InterPro"/>
</dbReference>
<dbReference type="InterPro" id="IPR035906">
    <property type="entry name" value="MetI-like_sf"/>
</dbReference>
<feature type="transmembrane region" description="Helical" evidence="7">
    <location>
        <begin position="305"/>
        <end position="327"/>
    </location>
</feature>
<proteinExistence type="inferred from homology"/>
<dbReference type="InterPro" id="IPR045621">
    <property type="entry name" value="BPD_transp_1_N"/>
</dbReference>
<protein>
    <submittedName>
        <fullName evidence="9">Peptide/nickel transport system permease protein</fullName>
    </submittedName>
</protein>
<gene>
    <name evidence="9" type="ORF">SAMN02746098_03868</name>
</gene>
<dbReference type="AlphaFoldDB" id="A0A1M6A2F5"/>
<keyword evidence="2 7" id="KW-0813">Transport</keyword>
<dbReference type="Pfam" id="PF00528">
    <property type="entry name" value="BPD_transp_1"/>
    <property type="match status" value="1"/>
</dbReference>
<dbReference type="SUPFAM" id="SSF161098">
    <property type="entry name" value="MetI-like"/>
    <property type="match status" value="1"/>
</dbReference>
<evidence type="ECO:0000256" key="6">
    <source>
        <dbReference type="ARBA" id="ARBA00023136"/>
    </source>
</evidence>
<feature type="transmembrane region" description="Helical" evidence="7">
    <location>
        <begin position="9"/>
        <end position="30"/>
    </location>
</feature>
<evidence type="ECO:0000256" key="5">
    <source>
        <dbReference type="ARBA" id="ARBA00022989"/>
    </source>
</evidence>
<keyword evidence="3" id="KW-1003">Cell membrane</keyword>
<dbReference type="PANTHER" id="PTHR43163">
    <property type="entry name" value="DIPEPTIDE TRANSPORT SYSTEM PERMEASE PROTEIN DPPB-RELATED"/>
    <property type="match status" value="1"/>
</dbReference>
<dbReference type="PANTHER" id="PTHR43163:SF6">
    <property type="entry name" value="DIPEPTIDE TRANSPORT SYSTEM PERMEASE PROTEIN DPPB-RELATED"/>
    <property type="match status" value="1"/>
</dbReference>
<keyword evidence="4 7" id="KW-0812">Transmembrane</keyword>
<dbReference type="Pfam" id="PF19300">
    <property type="entry name" value="BPD_transp_1_N"/>
    <property type="match status" value="1"/>
</dbReference>